<dbReference type="Proteomes" id="UP001732700">
    <property type="component" value="Chromosome 4A"/>
</dbReference>
<evidence type="ECO:0000313" key="1">
    <source>
        <dbReference type="EnsemblPlants" id="AVESA.00010b.r2.4AG0589800.1.CDS"/>
    </source>
</evidence>
<evidence type="ECO:0000313" key="2">
    <source>
        <dbReference type="Proteomes" id="UP001732700"/>
    </source>
</evidence>
<protein>
    <submittedName>
        <fullName evidence="1">Uncharacterized protein</fullName>
    </submittedName>
</protein>
<keyword evidence="2" id="KW-1185">Reference proteome</keyword>
<organism evidence="1 2">
    <name type="scientific">Avena sativa</name>
    <name type="common">Oat</name>
    <dbReference type="NCBI Taxonomy" id="4498"/>
    <lineage>
        <taxon>Eukaryota</taxon>
        <taxon>Viridiplantae</taxon>
        <taxon>Streptophyta</taxon>
        <taxon>Embryophyta</taxon>
        <taxon>Tracheophyta</taxon>
        <taxon>Spermatophyta</taxon>
        <taxon>Magnoliopsida</taxon>
        <taxon>Liliopsida</taxon>
        <taxon>Poales</taxon>
        <taxon>Poaceae</taxon>
        <taxon>BOP clade</taxon>
        <taxon>Pooideae</taxon>
        <taxon>Poodae</taxon>
        <taxon>Poeae</taxon>
        <taxon>Poeae Chloroplast Group 1 (Aveneae type)</taxon>
        <taxon>Aveninae</taxon>
        <taxon>Avena</taxon>
    </lineage>
</organism>
<reference evidence="1" key="1">
    <citation type="submission" date="2021-05" db="EMBL/GenBank/DDBJ databases">
        <authorList>
            <person name="Scholz U."/>
            <person name="Mascher M."/>
            <person name="Fiebig A."/>
        </authorList>
    </citation>
    <scope>NUCLEOTIDE SEQUENCE [LARGE SCALE GENOMIC DNA]</scope>
</reference>
<sequence length="836" mass="91990">MDDVCEECGHAGFRNLLLRCSKCKNAARHRYCLDAVIFDSVVEWLCSGCSTKHIEAIESLEEASNQRQLSNTQVGCSMITEPTADNEKVTNARGLPTIRSHKKRKDRVDGSTEHFPNGDSSNRGQCLNKPHKERRDSSDAITAQFCNGDILDSCEVLLGDIPDRNGREKEGEDRNRHLTCAVEISDGSSDLPLDHVSEFEPNNLQKAMDGSKLASNSVECTDLLSVRSGCFASSKYVEGLVPQGRMTDAFSLTNDVEGSLPMIVDKSLPTSASLEQAGLSVNGEKSEPLKANKGLKKSVVASKFTPNRSKPIQGSDLKTGSADILNPLKQCLGSCSMVPMQSSPSIELEDVAVQENSAERTRCLVDEETNTPTTENLKVSKPSMANECLVSSEGNSDKTSGRSDEVLLSTKGKKMPRRMSDDREIVSSHKVNGISNPESAKGDRDARSLQRNAGQPSSLGVKKAFQRQALQEEAINSELLSSKFVGPCESTKIHPRKRKPSKIYTPDGTKCQKTTNDALSRGGRLAPGASLRDGQNMPREDNGSNDKVIGHSKKRKYKKMDTRPHDKPYWTGIMKIDKNYIPLAAHLSTKARKKVQEQSRSLPPIIEVTELSTSETCPQHLEALIPSADSIGLYFFSSDTRPNEELDQLVKHVVDSGIILEAIVGLAKLFLFPSFVLPEEYQMYQGKPYLWGVFKPRKYNIKRLPPVEQDCTAHVTKEGHVQEQHVLDQQDKAQADALDQVVHPENQPLLDANQVETEALSGDGRLPLVDMRAIFSANINPTDHEQPCTNPEAPLKICGVVVSRTPRSAQLIQEMQKEGALLFALQQVMTEHGLVV</sequence>
<dbReference type="EnsemblPlants" id="AVESA.00010b.r2.4AG0589800.1">
    <property type="protein sequence ID" value="AVESA.00010b.r2.4AG0589800.1.CDS"/>
    <property type="gene ID" value="AVESA.00010b.r2.4AG0589800"/>
</dbReference>
<accession>A0ACD5WAX1</accession>
<name>A0ACD5WAX1_AVESA</name>
<proteinExistence type="predicted"/>
<reference evidence="1" key="2">
    <citation type="submission" date="2025-09" db="UniProtKB">
        <authorList>
            <consortium name="EnsemblPlants"/>
        </authorList>
    </citation>
    <scope>IDENTIFICATION</scope>
</reference>